<feature type="region of interest" description="Disordered" evidence="3">
    <location>
        <begin position="214"/>
        <end position="338"/>
    </location>
</feature>
<feature type="compositionally biased region" description="Basic and acidic residues" evidence="3">
    <location>
        <begin position="250"/>
        <end position="261"/>
    </location>
</feature>
<proteinExistence type="predicted"/>
<feature type="region of interest" description="Disordered" evidence="3">
    <location>
        <begin position="496"/>
        <end position="517"/>
    </location>
</feature>
<dbReference type="PANTHER" id="PTHR23348">
    <property type="entry name" value="PERIAXIN/AHNAK"/>
    <property type="match status" value="1"/>
</dbReference>
<dbReference type="InterPro" id="IPR036034">
    <property type="entry name" value="PDZ_sf"/>
</dbReference>
<feature type="compositionally biased region" description="Basic and acidic residues" evidence="3">
    <location>
        <begin position="214"/>
        <end position="227"/>
    </location>
</feature>
<dbReference type="GO" id="GO:0043484">
    <property type="term" value="P:regulation of RNA splicing"/>
    <property type="evidence" value="ECO:0007669"/>
    <property type="project" value="TreeGrafter"/>
</dbReference>
<evidence type="ECO:0000256" key="2">
    <source>
        <dbReference type="ARBA" id="ARBA00023242"/>
    </source>
</evidence>
<dbReference type="SUPFAM" id="SSF50156">
    <property type="entry name" value="PDZ domain-like"/>
    <property type="match status" value="1"/>
</dbReference>
<feature type="compositionally biased region" description="Basic and acidic residues" evidence="3">
    <location>
        <begin position="90"/>
        <end position="105"/>
    </location>
</feature>
<comment type="caution">
    <text evidence="5">The sequence shown here is derived from an EMBL/GenBank/DDBJ whole genome shotgun (WGS) entry which is preliminary data.</text>
</comment>
<sequence>MCDCFHLAFPNWHADSAGPGGGRRLRGPGPGGRADPFTEGERPRPQGSSPVEEYPEKYGDSDQECETEYESYHKGATGKKPKKSGLGSMFEKRSTPKMTKLKDPPSPESGVIVKTAKDGCAEGLVYGGGGKDGIFIKEVVPESPASRSLNLKEGDQVLSATVYFDNMSYEDAMQILEHAQAYKLKFCLKRKPDISETEPALEFVIPEDEVYAPDMREQGKTKRRSDARISWPKFSSLGKGRKSHFTRSHSSSEADEQRKLELSPTTSDTESPIKSQDALKGKKKHKARFSGLKKRGRISSSEDQDTDTTVIGKTLQTGDASDMISHGELESPTRETSEVCMAGDQTVLDKSNKNLSELEAGQHTMELITLDSTLKTTDLTVTDKGMSSGIKSPDGKKKKERTELKIKILGKDKSDKKDGKAKPSPKRLKTLGASIETADEPEKETTDIIQAFEGHTALQEDLTGPDANERSKGTSAKVEMPKVEFDISNVAFLRKSPHKIEDKKKKGKDKKTKTKDANYKLPKVGLSDVTIEETTQDINVNEENKTKLEQRLDAGTGKRDDPYEQLSRAQLPKREEIEIPGMEDIQMRSTAQGMKKPTLNVYHKEHQIDTVQMSIDVDSVKEAISKLPGYKLPKVDVSGAPIPDEITVIDANAQRISVKTPTKVAATKEKGVTQVITSDMRASQEISKTTVKLPKIPSDLSTDIVLPETKVDLKKYKTKAKQTEKGIETQLNKRDDIVIPGKESTQVRILQVKDPGKVQGIEVSDKKLRKEKKNTSGSGMTKPEIKLPEVGIDFLKQNASKQKGAVKTPETMEQHSQLEGLISGVKITDIDGIEYIDADGESTKKNGGILLTGLHFTEDGKADKQINIDGLEDAKCKLARGPDLDLNYSHKDTEIDQPEANIDANLIEVDFKQPSAKVEGKPTQIMIGYKTI</sequence>
<comment type="subcellular location">
    <subcellularLocation>
        <location evidence="1">Nucleus</location>
    </subcellularLocation>
</comment>
<gene>
    <name evidence="5" type="ORF">fugu_017149</name>
</gene>
<dbReference type="PROSITE" id="PS50106">
    <property type="entry name" value="PDZ"/>
    <property type="match status" value="1"/>
</dbReference>
<feature type="region of interest" description="Disordered" evidence="3">
    <location>
        <begin position="409"/>
        <end position="479"/>
    </location>
</feature>
<feature type="domain" description="PDZ" evidence="4">
    <location>
        <begin position="110"/>
        <end position="179"/>
    </location>
</feature>
<organism evidence="5 6">
    <name type="scientific">Takifugu bimaculatus</name>
    <dbReference type="NCBI Taxonomy" id="433685"/>
    <lineage>
        <taxon>Eukaryota</taxon>
        <taxon>Metazoa</taxon>
        <taxon>Chordata</taxon>
        <taxon>Craniata</taxon>
        <taxon>Vertebrata</taxon>
        <taxon>Euteleostomi</taxon>
        <taxon>Actinopterygii</taxon>
        <taxon>Neopterygii</taxon>
        <taxon>Teleostei</taxon>
        <taxon>Neoteleostei</taxon>
        <taxon>Acanthomorphata</taxon>
        <taxon>Eupercaria</taxon>
        <taxon>Tetraodontiformes</taxon>
        <taxon>Tetradontoidea</taxon>
        <taxon>Tetraodontidae</taxon>
        <taxon>Takifugu</taxon>
    </lineage>
</organism>
<name>A0A4Z2BWX9_9TELE</name>
<evidence type="ECO:0000313" key="5">
    <source>
        <dbReference type="EMBL" id="TNM96066.1"/>
    </source>
</evidence>
<feature type="compositionally biased region" description="Gly residues" evidence="3">
    <location>
        <begin position="18"/>
        <end position="32"/>
    </location>
</feature>
<dbReference type="CDD" id="cd00136">
    <property type="entry name" value="PDZ_canonical"/>
    <property type="match status" value="1"/>
</dbReference>
<dbReference type="EMBL" id="SWLE01000010">
    <property type="protein sequence ID" value="TNM96066.1"/>
    <property type="molecule type" value="Genomic_DNA"/>
</dbReference>
<feature type="compositionally biased region" description="Basic residues" evidence="3">
    <location>
        <begin position="281"/>
        <end position="297"/>
    </location>
</feature>
<evidence type="ECO:0000259" key="4">
    <source>
        <dbReference type="PROSITE" id="PS50106"/>
    </source>
</evidence>
<dbReference type="InterPro" id="IPR052082">
    <property type="entry name" value="Myelin_sheath_structural"/>
</dbReference>
<feature type="compositionally biased region" description="Basic and acidic residues" evidence="3">
    <location>
        <begin position="325"/>
        <end position="337"/>
    </location>
</feature>
<evidence type="ECO:0000256" key="3">
    <source>
        <dbReference type="SAM" id="MobiDB-lite"/>
    </source>
</evidence>
<feature type="region of interest" description="Disordered" evidence="3">
    <location>
        <begin position="13"/>
        <end position="109"/>
    </location>
</feature>
<dbReference type="Proteomes" id="UP000516260">
    <property type="component" value="Chromosome 18"/>
</dbReference>
<protein>
    <recommendedName>
        <fullName evidence="4">PDZ domain-containing protein</fullName>
    </recommendedName>
</protein>
<reference evidence="5 6" key="1">
    <citation type="submission" date="2019-04" db="EMBL/GenBank/DDBJ databases">
        <title>The sequence and de novo assembly of Takifugu bimaculatus genome using PacBio and Hi-C technologies.</title>
        <authorList>
            <person name="Xu P."/>
            <person name="Liu B."/>
            <person name="Zhou Z."/>
        </authorList>
    </citation>
    <scope>NUCLEOTIDE SEQUENCE [LARGE SCALE GENOMIC DNA]</scope>
    <source>
        <strain evidence="5">TB-2018</strain>
        <tissue evidence="5">Muscle</tissue>
    </source>
</reference>
<dbReference type="Pfam" id="PF00595">
    <property type="entry name" value="PDZ"/>
    <property type="match status" value="1"/>
</dbReference>
<keyword evidence="6" id="KW-1185">Reference proteome</keyword>
<dbReference type="SMART" id="SM00228">
    <property type="entry name" value="PDZ"/>
    <property type="match status" value="1"/>
</dbReference>
<dbReference type="GO" id="GO:0005634">
    <property type="term" value="C:nucleus"/>
    <property type="evidence" value="ECO:0007669"/>
    <property type="project" value="UniProtKB-SubCell"/>
</dbReference>
<dbReference type="AlphaFoldDB" id="A0A4Z2BWX9"/>
<dbReference type="GO" id="GO:0043034">
    <property type="term" value="C:costamere"/>
    <property type="evidence" value="ECO:0007669"/>
    <property type="project" value="TreeGrafter"/>
</dbReference>
<dbReference type="PANTHER" id="PTHR23348:SF41">
    <property type="entry name" value="NEUROBLAST DIFFERENTIATION-ASSOCIATED PROTEIN AHNAK"/>
    <property type="match status" value="1"/>
</dbReference>
<feature type="compositionally biased region" description="Basic and acidic residues" evidence="3">
    <location>
        <begin position="409"/>
        <end position="421"/>
    </location>
</feature>
<dbReference type="InterPro" id="IPR001478">
    <property type="entry name" value="PDZ"/>
</dbReference>
<evidence type="ECO:0000256" key="1">
    <source>
        <dbReference type="ARBA" id="ARBA00004123"/>
    </source>
</evidence>
<feature type="compositionally biased region" description="Polar residues" evidence="3">
    <location>
        <begin position="263"/>
        <end position="274"/>
    </location>
</feature>
<keyword evidence="2" id="KW-0539">Nucleus</keyword>
<accession>A0A4Z2BWX9</accession>
<dbReference type="Gene3D" id="2.30.42.10">
    <property type="match status" value="1"/>
</dbReference>
<feature type="compositionally biased region" description="Polar residues" evidence="3">
    <location>
        <begin position="307"/>
        <end position="319"/>
    </location>
</feature>
<evidence type="ECO:0000313" key="6">
    <source>
        <dbReference type="Proteomes" id="UP000516260"/>
    </source>
</evidence>